<evidence type="ECO:0000313" key="3">
    <source>
        <dbReference type="EMBL" id="VDD93980.1"/>
    </source>
</evidence>
<keyword evidence="2" id="KW-0812">Transmembrane</keyword>
<proteinExistence type="predicted"/>
<dbReference type="EMBL" id="UXUI01009578">
    <property type="protein sequence ID" value="VDD93980.1"/>
    <property type="molecule type" value="Genomic_DNA"/>
</dbReference>
<evidence type="ECO:0000256" key="2">
    <source>
        <dbReference type="SAM" id="Phobius"/>
    </source>
</evidence>
<reference evidence="5" key="1">
    <citation type="submission" date="2016-04" db="UniProtKB">
        <authorList>
            <consortium name="WormBaseParasite"/>
        </authorList>
    </citation>
    <scope>IDENTIFICATION</scope>
</reference>
<organism evidence="5">
    <name type="scientific">Enterobius vermicularis</name>
    <name type="common">Human pinworm</name>
    <dbReference type="NCBI Taxonomy" id="51028"/>
    <lineage>
        <taxon>Eukaryota</taxon>
        <taxon>Metazoa</taxon>
        <taxon>Ecdysozoa</taxon>
        <taxon>Nematoda</taxon>
        <taxon>Chromadorea</taxon>
        <taxon>Rhabditida</taxon>
        <taxon>Spirurina</taxon>
        <taxon>Oxyuridomorpha</taxon>
        <taxon>Oxyuroidea</taxon>
        <taxon>Oxyuridae</taxon>
        <taxon>Enterobius</taxon>
    </lineage>
</organism>
<feature type="region of interest" description="Disordered" evidence="1">
    <location>
        <begin position="27"/>
        <end position="53"/>
    </location>
</feature>
<evidence type="ECO:0000313" key="5">
    <source>
        <dbReference type="WBParaSite" id="EVEC_0000929001-mRNA-1"/>
    </source>
</evidence>
<keyword evidence="2" id="KW-1133">Transmembrane helix</keyword>
<dbReference type="Proteomes" id="UP000274131">
    <property type="component" value="Unassembled WGS sequence"/>
</dbReference>
<reference evidence="3 4" key="2">
    <citation type="submission" date="2018-10" db="EMBL/GenBank/DDBJ databases">
        <authorList>
            <consortium name="Pathogen Informatics"/>
        </authorList>
    </citation>
    <scope>NUCLEOTIDE SEQUENCE [LARGE SCALE GENOMIC DNA]</scope>
</reference>
<accession>A0A0N4VF11</accession>
<evidence type="ECO:0000256" key="1">
    <source>
        <dbReference type="SAM" id="MobiDB-lite"/>
    </source>
</evidence>
<keyword evidence="2" id="KW-0472">Membrane</keyword>
<sequence length="195" mass="21856">MQEVANPKPYGKKNGFYHDYTNISDFPAGGSKNETVPPNHEGSKPAVSSHRSHRNYTVAVGKRIGVYRINENYNKTEPNLDLTEEYGDGAATKLTEFDKLDKQKSLVSISTVSSGTTETVRTSSSFNNFSSSVSTKRNTTTQRVEVNGDSFLQRPQVDYKDRYVEGYFHILVIVDATFLLITCLAFFVVLRNAEH</sequence>
<protein>
    <submittedName>
        <fullName evidence="3 5">Uncharacterized protein</fullName>
    </submittedName>
</protein>
<keyword evidence="4" id="KW-1185">Reference proteome</keyword>
<dbReference type="AlphaFoldDB" id="A0A0N4VF11"/>
<gene>
    <name evidence="3" type="ORF">EVEC_LOCUS8731</name>
</gene>
<dbReference type="WBParaSite" id="EVEC_0000929001-mRNA-1">
    <property type="protein sequence ID" value="EVEC_0000929001-mRNA-1"/>
    <property type="gene ID" value="EVEC_0000929001"/>
</dbReference>
<name>A0A0N4VF11_ENTVE</name>
<evidence type="ECO:0000313" key="4">
    <source>
        <dbReference type="Proteomes" id="UP000274131"/>
    </source>
</evidence>
<feature type="transmembrane region" description="Helical" evidence="2">
    <location>
        <begin position="166"/>
        <end position="190"/>
    </location>
</feature>